<dbReference type="GO" id="GO:0030154">
    <property type="term" value="P:cell differentiation"/>
    <property type="evidence" value="ECO:0007669"/>
    <property type="project" value="UniProtKB-KW"/>
</dbReference>
<feature type="transmembrane region" description="Helical" evidence="18">
    <location>
        <begin position="7"/>
        <end position="29"/>
    </location>
</feature>
<dbReference type="Gene3D" id="3.30.390.150">
    <property type="match status" value="1"/>
</dbReference>
<dbReference type="InterPro" id="IPR007084">
    <property type="entry name" value="BRICHOS_dom"/>
</dbReference>
<protein>
    <recommendedName>
        <fullName evidence="15">Leukocyte cell-derived chemotaxin 1</fullName>
    </recommendedName>
    <alternativeName>
        <fullName evidence="16">Chondromodulin</fullName>
    </alternativeName>
</protein>
<evidence type="ECO:0000256" key="13">
    <source>
        <dbReference type="ARBA" id="ARBA00023188"/>
    </source>
</evidence>
<keyword evidence="6" id="KW-0165">Cleavage on pair of basic residues</keyword>
<comment type="similarity">
    <text evidence="2">Belongs to the chondromodulin-1 family.</text>
</comment>
<keyword evidence="8" id="KW-0221">Differentiation</keyword>
<accession>A0A3N0YLZ4</accession>
<dbReference type="OrthoDB" id="5985282at2759"/>
<evidence type="ECO:0000256" key="16">
    <source>
        <dbReference type="ARBA" id="ARBA00042622"/>
    </source>
</evidence>
<keyword evidence="21" id="KW-1185">Reference proteome</keyword>
<evidence type="ECO:0000256" key="14">
    <source>
        <dbReference type="ARBA" id="ARBA00037847"/>
    </source>
</evidence>
<evidence type="ECO:0000256" key="7">
    <source>
        <dbReference type="ARBA" id="ARBA00022692"/>
    </source>
</evidence>
<keyword evidence="5" id="KW-0272">Extracellular matrix</keyword>
<dbReference type="Proteomes" id="UP000281406">
    <property type="component" value="Unassembled WGS sequence"/>
</dbReference>
<dbReference type="GO" id="GO:0012505">
    <property type="term" value="C:endomembrane system"/>
    <property type="evidence" value="ECO:0007669"/>
    <property type="project" value="UniProtKB-SubCell"/>
</dbReference>
<dbReference type="PANTHER" id="PTHR14064">
    <property type="entry name" value="CHONDROMODULIN-RELATED"/>
    <property type="match status" value="1"/>
</dbReference>
<keyword evidence="11" id="KW-1015">Disulfide bond</keyword>
<dbReference type="EMBL" id="RJVU01035944">
    <property type="protein sequence ID" value="ROL47219.1"/>
    <property type="molecule type" value="Genomic_DNA"/>
</dbReference>
<keyword evidence="3" id="KW-0217">Developmental protein</keyword>
<evidence type="ECO:0000256" key="2">
    <source>
        <dbReference type="ARBA" id="ARBA00009898"/>
    </source>
</evidence>
<name>A0A3N0YLZ4_ANAGA</name>
<evidence type="ECO:0000256" key="17">
    <source>
        <dbReference type="SAM" id="MobiDB-lite"/>
    </source>
</evidence>
<keyword evidence="10 18" id="KW-0472">Membrane</keyword>
<evidence type="ECO:0000256" key="10">
    <source>
        <dbReference type="ARBA" id="ARBA00023136"/>
    </source>
</evidence>
<dbReference type="SMART" id="SM01039">
    <property type="entry name" value="BRICHOS"/>
    <property type="match status" value="1"/>
</dbReference>
<dbReference type="PROSITE" id="PS50869">
    <property type="entry name" value="BRICHOS"/>
    <property type="match status" value="1"/>
</dbReference>
<comment type="subcellular location">
    <subcellularLocation>
        <location evidence="14">Endomembrane system</location>
        <topology evidence="14">Single-pass membrane protein</topology>
    </subcellularLocation>
    <subcellularLocation>
        <location evidence="1">Secreted</location>
        <location evidence="1">Extracellular space</location>
        <location evidence="1">Extracellular matrix</location>
    </subcellularLocation>
</comment>
<evidence type="ECO:0000256" key="5">
    <source>
        <dbReference type="ARBA" id="ARBA00022530"/>
    </source>
</evidence>
<dbReference type="AlphaFoldDB" id="A0A3N0YLZ4"/>
<organism evidence="20 21">
    <name type="scientific">Anabarilius grahami</name>
    <name type="common">Kanglang fish</name>
    <name type="synonym">Barilius grahami</name>
    <dbReference type="NCBI Taxonomy" id="495550"/>
    <lineage>
        <taxon>Eukaryota</taxon>
        <taxon>Metazoa</taxon>
        <taxon>Chordata</taxon>
        <taxon>Craniata</taxon>
        <taxon>Vertebrata</taxon>
        <taxon>Euteleostomi</taxon>
        <taxon>Actinopterygii</taxon>
        <taxon>Neopterygii</taxon>
        <taxon>Teleostei</taxon>
        <taxon>Ostariophysi</taxon>
        <taxon>Cypriniformes</taxon>
        <taxon>Xenocyprididae</taxon>
        <taxon>Xenocypridinae</taxon>
        <taxon>Xenocypridinae incertae sedis</taxon>
        <taxon>Anabarilius</taxon>
    </lineage>
</organism>
<dbReference type="Pfam" id="PF04089">
    <property type="entry name" value="BRICHOS"/>
    <property type="match status" value="1"/>
</dbReference>
<keyword evidence="9 18" id="KW-1133">Transmembrane helix</keyword>
<sequence length="407" mass="45592">MHLRRTAVVAFIAGAVLLLFGGIGAFYLWKVTEKEAISAHYSRNIDIKMIEDDSDAGEGKIVEVQDFKAGITAVKFPGKEKCYIKSQVRTELSEEEDTVAVKSEVASLVWIASEEPLKDNSFLSPEILRFCGDLPIYWHHLANARALRKRRSVTRVRRQSTGGLTRQQARRRNSTSSVREEERPTGPEYNPENPYHLCFGSLSSVYDPDFLSKWVHELQPLVQAFGQHLFLLLSEPRASYHGCPALLSAPTSILLILVVCSKNRFVEAKTNAEKNQSCVSLHQSRKQPAIVGAVSTVLTFPMKGSRSDPESPSGPGNRQRSVHHDDPLALPIRQQTRAAVLMGKHRLGFLRFPPALSLFAPLHLGFHQKRQGPRATAALEEVYPEFFPPYGESCDRQSINLKHRESC</sequence>
<dbReference type="GO" id="GO:0001937">
    <property type="term" value="P:negative regulation of endothelial cell proliferation"/>
    <property type="evidence" value="ECO:0007669"/>
    <property type="project" value="TreeGrafter"/>
</dbReference>
<evidence type="ECO:0000313" key="20">
    <source>
        <dbReference type="EMBL" id="ROL47219.1"/>
    </source>
</evidence>
<evidence type="ECO:0000256" key="6">
    <source>
        <dbReference type="ARBA" id="ARBA00022685"/>
    </source>
</evidence>
<evidence type="ECO:0000256" key="11">
    <source>
        <dbReference type="ARBA" id="ARBA00023157"/>
    </source>
</evidence>
<evidence type="ECO:0000256" key="12">
    <source>
        <dbReference type="ARBA" id="ARBA00023180"/>
    </source>
</evidence>
<evidence type="ECO:0000313" key="21">
    <source>
        <dbReference type="Proteomes" id="UP000281406"/>
    </source>
</evidence>
<dbReference type="GO" id="GO:0016525">
    <property type="term" value="P:negative regulation of angiogenesis"/>
    <property type="evidence" value="ECO:0007669"/>
    <property type="project" value="TreeGrafter"/>
</dbReference>
<feature type="domain" description="BRICHOS" evidence="19">
    <location>
        <begin position="55"/>
        <end position="139"/>
    </location>
</feature>
<dbReference type="InterPro" id="IPR043405">
    <property type="entry name" value="Chondromodulin/Tenomodulin"/>
</dbReference>
<evidence type="ECO:0000256" key="9">
    <source>
        <dbReference type="ARBA" id="ARBA00022989"/>
    </source>
</evidence>
<keyword evidence="13" id="KW-0891">Chondrogenesis</keyword>
<evidence type="ECO:0000256" key="15">
    <source>
        <dbReference type="ARBA" id="ARBA00039682"/>
    </source>
</evidence>
<dbReference type="PANTHER" id="PTHR14064:SF6">
    <property type="entry name" value="LEUKOCYTE CELL-DERIVED CHEMOTAXIN 1"/>
    <property type="match status" value="1"/>
</dbReference>
<evidence type="ECO:0000256" key="8">
    <source>
        <dbReference type="ARBA" id="ARBA00022782"/>
    </source>
</evidence>
<dbReference type="GO" id="GO:0051216">
    <property type="term" value="P:cartilage development"/>
    <property type="evidence" value="ECO:0007669"/>
    <property type="project" value="UniProtKB-KW"/>
</dbReference>
<keyword evidence="12" id="KW-0325">Glycoprotein</keyword>
<evidence type="ECO:0000256" key="3">
    <source>
        <dbReference type="ARBA" id="ARBA00022473"/>
    </source>
</evidence>
<evidence type="ECO:0000256" key="18">
    <source>
        <dbReference type="SAM" id="Phobius"/>
    </source>
</evidence>
<gene>
    <name evidence="20" type="ORF">DPX16_6399</name>
</gene>
<feature type="region of interest" description="Disordered" evidence="17">
    <location>
        <begin position="152"/>
        <end position="192"/>
    </location>
</feature>
<proteinExistence type="inferred from homology"/>
<evidence type="ECO:0000256" key="1">
    <source>
        <dbReference type="ARBA" id="ARBA00004498"/>
    </source>
</evidence>
<comment type="caution">
    <text evidence="20">The sequence shown here is derived from an EMBL/GenBank/DDBJ whole genome shotgun (WGS) entry which is preliminary data.</text>
</comment>
<feature type="region of interest" description="Disordered" evidence="17">
    <location>
        <begin position="301"/>
        <end position="328"/>
    </location>
</feature>
<keyword evidence="7 18" id="KW-0812">Transmembrane</keyword>
<keyword evidence="4" id="KW-0964">Secreted</keyword>
<evidence type="ECO:0000259" key="19">
    <source>
        <dbReference type="PROSITE" id="PS50869"/>
    </source>
</evidence>
<evidence type="ECO:0000256" key="4">
    <source>
        <dbReference type="ARBA" id="ARBA00022525"/>
    </source>
</evidence>
<reference evidence="20 21" key="1">
    <citation type="submission" date="2018-10" db="EMBL/GenBank/DDBJ databases">
        <title>Genome assembly for a Yunnan-Guizhou Plateau 3E fish, Anabarilius grahami (Regan), and its evolutionary and genetic applications.</title>
        <authorList>
            <person name="Jiang W."/>
        </authorList>
    </citation>
    <scope>NUCLEOTIDE SEQUENCE [LARGE SCALE GENOMIC DNA]</scope>
    <source>
        <strain evidence="20">AG-KIZ</strain>
        <tissue evidence="20">Muscle</tissue>
    </source>
</reference>